<dbReference type="InterPro" id="IPR029063">
    <property type="entry name" value="SAM-dependent_MTases_sf"/>
</dbReference>
<dbReference type="eggNOG" id="COG2227">
    <property type="taxonomic scope" value="Bacteria"/>
</dbReference>
<dbReference type="EMBL" id="ACKP02000055">
    <property type="protein sequence ID" value="EEX75994.1"/>
    <property type="molecule type" value="Genomic_DNA"/>
</dbReference>
<dbReference type="GO" id="GO:0008168">
    <property type="term" value="F:methyltransferase activity"/>
    <property type="evidence" value="ECO:0007669"/>
    <property type="project" value="UniProtKB-KW"/>
</dbReference>
<dbReference type="Gene3D" id="3.40.50.150">
    <property type="entry name" value="Vaccinia Virus protein VP39"/>
    <property type="match status" value="1"/>
</dbReference>
<keyword evidence="1" id="KW-0808">Transferase</keyword>
<dbReference type="CDD" id="cd02440">
    <property type="entry name" value="AdoMet_MTases"/>
    <property type="match status" value="1"/>
</dbReference>
<dbReference type="SUPFAM" id="SSF53335">
    <property type="entry name" value="S-adenosyl-L-methionine-dependent methyltransferases"/>
    <property type="match status" value="1"/>
</dbReference>
<sequence length="460" mass="51827">MDVRKIRAERWKRMLTIVMLLTGDVQEARMVRAYLQENYSGEEYERILVYCGENAEAVTFLDQDPSAVLFDGRGAGIAASCNAALQYASGREILFSAAPYVLVPAALRSMKRAADGSGGVSLVVPMLQAPVGVDKAQELFKDQRLPYQDAEGMGLFAEELSANLDVSFVSAVLEFCVLAQRQVLLDMGGFSEEFHTTPFLMLDICLRFWQIERPCIVAHGAFVHRNELRLSYDQEDDENFTRKHGLKYPYSFNPRLDLLQMMDLQKPSLSVLEVGCACGVTLLTVRNANLGAKTYGIEFDEQAAAFARHFSVVEALDVETLDRPEWHEKFDYIILGDVIEHLREPQRAMTNLALLLKPGGCVLVSTPNVMHFSVFRMMLAGRWKYEEAGILDRTHLRFFTRTELLALLEAAGLEPQKVFESREETEHDQAFIAQLAALLATGVDPEELHAYQWKVVAKKR</sequence>
<reference evidence="1 2" key="1">
    <citation type="submission" date="2009-09" db="EMBL/GenBank/DDBJ databases">
        <authorList>
            <person name="Weinstock G."/>
            <person name="Sodergren E."/>
            <person name="Clifton S."/>
            <person name="Fulton L."/>
            <person name="Fulton B."/>
            <person name="Courtney L."/>
            <person name="Fronick C."/>
            <person name="Harrison M."/>
            <person name="Strong C."/>
            <person name="Farmer C."/>
            <person name="Delahaunty K."/>
            <person name="Markovic C."/>
            <person name="Hall O."/>
            <person name="Minx P."/>
            <person name="Tomlinson C."/>
            <person name="Mitreva M."/>
            <person name="Nelson J."/>
            <person name="Hou S."/>
            <person name="Wollam A."/>
            <person name="Pepin K.H."/>
            <person name="Johnson M."/>
            <person name="Bhonagiri V."/>
            <person name="Nash W.E."/>
            <person name="Warren W."/>
            <person name="Chinwalla A."/>
            <person name="Mardis E.R."/>
            <person name="Wilson R.K."/>
        </authorList>
    </citation>
    <scope>NUCLEOTIDE SEQUENCE [LARGE SCALE GENOMIC DNA]</scope>
    <source>
        <strain evidence="2">ATCC 35185 / DSM 20758 / VPI D19B-28</strain>
    </source>
</reference>
<dbReference type="SUPFAM" id="SSF53448">
    <property type="entry name" value="Nucleotide-diphospho-sugar transferases"/>
    <property type="match status" value="1"/>
</dbReference>
<accession>C9LYP4</accession>
<dbReference type="Gene3D" id="3.90.550.10">
    <property type="entry name" value="Spore Coat Polysaccharide Biosynthesis Protein SpsA, Chain A"/>
    <property type="match status" value="1"/>
</dbReference>
<comment type="caution">
    <text evidence="1">The sequence shown here is derived from an EMBL/GenBank/DDBJ whole genome shotgun (WGS) entry which is preliminary data.</text>
</comment>
<dbReference type="STRING" id="546271.Selsp_2034"/>
<protein>
    <submittedName>
        <fullName evidence="1">Methyltransferase domain protein</fullName>
    </submittedName>
</protein>
<name>C9LYP4_SELS3</name>
<organism evidence="1 2">
    <name type="scientific">Selenomonas sputigena (strain ATCC 35185 / DSM 20758 / CCUG 44933 / VPI D19B-28)</name>
    <dbReference type="NCBI Taxonomy" id="546271"/>
    <lineage>
        <taxon>Bacteria</taxon>
        <taxon>Bacillati</taxon>
        <taxon>Bacillota</taxon>
        <taxon>Negativicutes</taxon>
        <taxon>Selenomonadales</taxon>
        <taxon>Selenomonadaceae</taxon>
        <taxon>Selenomonas</taxon>
    </lineage>
</organism>
<evidence type="ECO:0000313" key="2">
    <source>
        <dbReference type="Proteomes" id="UP000003505"/>
    </source>
</evidence>
<gene>
    <name evidence="1" type="ORF">SELSPUOL_02605</name>
</gene>
<dbReference type="GO" id="GO:0032259">
    <property type="term" value="P:methylation"/>
    <property type="evidence" value="ECO:0007669"/>
    <property type="project" value="UniProtKB-KW"/>
</dbReference>
<dbReference type="AlphaFoldDB" id="C9LYP4"/>
<keyword evidence="1" id="KW-0489">Methyltransferase</keyword>
<dbReference type="PANTHER" id="PTHR43861">
    <property type="entry name" value="TRANS-ACONITATE 2-METHYLTRANSFERASE-RELATED"/>
    <property type="match status" value="1"/>
</dbReference>
<proteinExistence type="predicted"/>
<dbReference type="InterPro" id="IPR029044">
    <property type="entry name" value="Nucleotide-diphossugar_trans"/>
</dbReference>
<dbReference type="Proteomes" id="UP000003505">
    <property type="component" value="Unassembled WGS sequence"/>
</dbReference>
<evidence type="ECO:0000313" key="1">
    <source>
        <dbReference type="EMBL" id="EEX75994.1"/>
    </source>
</evidence>
<dbReference type="eggNOG" id="COG1216">
    <property type="taxonomic scope" value="Bacteria"/>
</dbReference>
<dbReference type="Pfam" id="PF13489">
    <property type="entry name" value="Methyltransf_23"/>
    <property type="match status" value="1"/>
</dbReference>